<evidence type="ECO:0000256" key="14">
    <source>
        <dbReference type="SAM" id="MobiDB-lite"/>
    </source>
</evidence>
<feature type="region of interest" description="Disordered" evidence="14">
    <location>
        <begin position="558"/>
        <end position="578"/>
    </location>
</feature>
<dbReference type="InterPro" id="IPR008918">
    <property type="entry name" value="HhH2"/>
</dbReference>
<dbReference type="CDD" id="cd09868">
    <property type="entry name" value="PIN_XPG_RAD2"/>
    <property type="match status" value="2"/>
</dbReference>
<evidence type="ECO:0000313" key="18">
    <source>
        <dbReference type="Proteomes" id="UP000054166"/>
    </source>
</evidence>
<feature type="region of interest" description="Disordered" evidence="14">
    <location>
        <begin position="1074"/>
        <end position="1206"/>
    </location>
</feature>
<feature type="compositionally biased region" description="Acidic residues" evidence="14">
    <location>
        <begin position="353"/>
        <end position="372"/>
    </location>
</feature>
<evidence type="ECO:0000256" key="6">
    <source>
        <dbReference type="ARBA" id="ARBA00022759"/>
    </source>
</evidence>
<name>A0A0C3EKZ5_PILCF</name>
<feature type="compositionally biased region" description="Low complexity" evidence="14">
    <location>
        <begin position="122"/>
        <end position="131"/>
    </location>
</feature>
<dbReference type="OrthoDB" id="31113at2759"/>
<dbReference type="PROSITE" id="PS00841">
    <property type="entry name" value="XPG_1"/>
    <property type="match status" value="1"/>
</dbReference>
<evidence type="ECO:0000259" key="15">
    <source>
        <dbReference type="SMART" id="SM00484"/>
    </source>
</evidence>
<feature type="region of interest" description="Disordered" evidence="14">
    <location>
        <begin position="590"/>
        <end position="613"/>
    </location>
</feature>
<dbReference type="SMART" id="SM00279">
    <property type="entry name" value="HhH2"/>
    <property type="match status" value="1"/>
</dbReference>
<proteinExistence type="inferred from homology"/>
<feature type="compositionally biased region" description="Low complexity" evidence="14">
    <location>
        <begin position="168"/>
        <end position="179"/>
    </location>
</feature>
<feature type="compositionally biased region" description="Gly residues" evidence="14">
    <location>
        <begin position="1131"/>
        <end position="1140"/>
    </location>
</feature>
<dbReference type="PANTHER" id="PTHR16171">
    <property type="entry name" value="DNA REPAIR PROTEIN COMPLEMENTING XP-G CELLS-RELATED"/>
    <property type="match status" value="1"/>
</dbReference>
<dbReference type="InterPro" id="IPR001044">
    <property type="entry name" value="XPG/Rad2_eukaryotes"/>
</dbReference>
<evidence type="ECO:0000256" key="2">
    <source>
        <dbReference type="ARBA" id="ARBA00004123"/>
    </source>
</evidence>
<feature type="compositionally biased region" description="Polar residues" evidence="14">
    <location>
        <begin position="634"/>
        <end position="661"/>
    </location>
</feature>
<feature type="region of interest" description="Disordered" evidence="14">
    <location>
        <begin position="634"/>
        <end position="746"/>
    </location>
</feature>
<keyword evidence="13" id="KW-0175">Coiled coil</keyword>
<dbReference type="EMBL" id="KN833087">
    <property type="protein sequence ID" value="KIM73270.1"/>
    <property type="molecule type" value="Genomic_DNA"/>
</dbReference>
<dbReference type="GO" id="GO:0003697">
    <property type="term" value="F:single-stranded DNA binding"/>
    <property type="evidence" value="ECO:0007669"/>
    <property type="project" value="InterPro"/>
</dbReference>
<evidence type="ECO:0000256" key="7">
    <source>
        <dbReference type="ARBA" id="ARBA00022763"/>
    </source>
</evidence>
<organism evidence="17 18">
    <name type="scientific">Piloderma croceum (strain F 1598)</name>
    <dbReference type="NCBI Taxonomy" id="765440"/>
    <lineage>
        <taxon>Eukaryota</taxon>
        <taxon>Fungi</taxon>
        <taxon>Dikarya</taxon>
        <taxon>Basidiomycota</taxon>
        <taxon>Agaricomycotina</taxon>
        <taxon>Agaricomycetes</taxon>
        <taxon>Agaricomycetidae</taxon>
        <taxon>Atheliales</taxon>
        <taxon>Atheliaceae</taxon>
        <taxon>Piloderma</taxon>
    </lineage>
</organism>
<feature type="region of interest" description="Disordered" evidence="14">
    <location>
        <begin position="119"/>
        <end position="140"/>
    </location>
</feature>
<dbReference type="Gene3D" id="1.10.150.20">
    <property type="entry name" value="5' to 3' exonuclease, C-terminal subdomain"/>
    <property type="match status" value="1"/>
</dbReference>
<dbReference type="CDD" id="cd09904">
    <property type="entry name" value="H3TH_XPG"/>
    <property type="match status" value="1"/>
</dbReference>
<comment type="cofactor">
    <cofactor evidence="1">
        <name>Mg(2+)</name>
        <dbReference type="ChEBI" id="CHEBI:18420"/>
    </cofactor>
</comment>
<dbReference type="InterPro" id="IPR036279">
    <property type="entry name" value="5-3_exonuclease_C_sf"/>
</dbReference>
<evidence type="ECO:0000256" key="9">
    <source>
        <dbReference type="ARBA" id="ARBA00022842"/>
    </source>
</evidence>
<keyword evidence="4" id="KW-0540">Nuclease</keyword>
<evidence type="ECO:0000256" key="1">
    <source>
        <dbReference type="ARBA" id="ARBA00001946"/>
    </source>
</evidence>
<dbReference type="InterPro" id="IPR006085">
    <property type="entry name" value="XPG_DNA_repair_N"/>
</dbReference>
<comment type="similarity">
    <text evidence="3">Belongs to the XPG/RAD2 endonuclease family. XPG subfamily.</text>
</comment>
<dbReference type="STRING" id="765440.A0A0C3EKZ5"/>
<evidence type="ECO:0000256" key="10">
    <source>
        <dbReference type="ARBA" id="ARBA00023204"/>
    </source>
</evidence>
<keyword evidence="5" id="KW-0479">Metal-binding</keyword>
<dbReference type="PROSITE" id="PS00842">
    <property type="entry name" value="XPG_2"/>
    <property type="match status" value="1"/>
</dbReference>
<evidence type="ECO:0000256" key="12">
    <source>
        <dbReference type="ARBA" id="ARBA00038112"/>
    </source>
</evidence>
<reference evidence="17 18" key="1">
    <citation type="submission" date="2014-04" db="EMBL/GenBank/DDBJ databases">
        <authorList>
            <consortium name="DOE Joint Genome Institute"/>
            <person name="Kuo A."/>
            <person name="Tarkka M."/>
            <person name="Buscot F."/>
            <person name="Kohler A."/>
            <person name="Nagy L.G."/>
            <person name="Floudas D."/>
            <person name="Copeland A."/>
            <person name="Barry K.W."/>
            <person name="Cichocki N."/>
            <person name="Veneault-Fourrey C."/>
            <person name="LaButti K."/>
            <person name="Lindquist E.A."/>
            <person name="Lipzen A."/>
            <person name="Lundell T."/>
            <person name="Morin E."/>
            <person name="Murat C."/>
            <person name="Sun H."/>
            <person name="Tunlid A."/>
            <person name="Henrissat B."/>
            <person name="Grigoriev I.V."/>
            <person name="Hibbett D.S."/>
            <person name="Martin F."/>
            <person name="Nordberg H.P."/>
            <person name="Cantor M.N."/>
            <person name="Hua S.X."/>
        </authorList>
    </citation>
    <scope>NUCLEOTIDE SEQUENCE [LARGE SCALE GENOMIC DNA]</scope>
    <source>
        <strain evidence="17 18">F 1598</strain>
    </source>
</reference>
<feature type="compositionally biased region" description="Acidic residues" evidence="14">
    <location>
        <begin position="710"/>
        <end position="719"/>
    </location>
</feature>
<dbReference type="InParanoid" id="A0A0C3EKZ5"/>
<dbReference type="Pfam" id="PF00867">
    <property type="entry name" value="XPG_I"/>
    <property type="match status" value="1"/>
</dbReference>
<keyword evidence="7" id="KW-0227">DNA damage</keyword>
<dbReference type="GO" id="GO:0048256">
    <property type="term" value="F:flap endonuclease activity"/>
    <property type="evidence" value="ECO:0007669"/>
    <property type="project" value="UniProtKB-ARBA"/>
</dbReference>
<feature type="domain" description="XPG-I" evidence="15">
    <location>
        <begin position="817"/>
        <end position="886"/>
    </location>
</feature>
<keyword evidence="6" id="KW-0255">Endonuclease</keyword>
<feature type="region of interest" description="Disordered" evidence="14">
    <location>
        <begin position="345"/>
        <end position="372"/>
    </location>
</feature>
<dbReference type="GO" id="GO:0046872">
    <property type="term" value="F:metal ion binding"/>
    <property type="evidence" value="ECO:0007669"/>
    <property type="project" value="UniProtKB-KW"/>
</dbReference>
<dbReference type="Proteomes" id="UP000054166">
    <property type="component" value="Unassembled WGS sequence"/>
</dbReference>
<evidence type="ECO:0000256" key="11">
    <source>
        <dbReference type="ARBA" id="ARBA00023242"/>
    </source>
</evidence>
<dbReference type="SMART" id="SM00484">
    <property type="entry name" value="XPGI"/>
    <property type="match status" value="1"/>
</dbReference>
<dbReference type="InterPro" id="IPR029060">
    <property type="entry name" value="PIN-like_dom_sf"/>
</dbReference>
<dbReference type="InterPro" id="IPR019974">
    <property type="entry name" value="XPG_CS"/>
</dbReference>
<feature type="coiled-coil region" evidence="13">
    <location>
        <begin position="776"/>
        <end position="807"/>
    </location>
</feature>
<keyword evidence="9" id="KW-0460">Magnesium</keyword>
<evidence type="ECO:0000259" key="16">
    <source>
        <dbReference type="SMART" id="SM00485"/>
    </source>
</evidence>
<dbReference type="SMART" id="SM00485">
    <property type="entry name" value="XPGN"/>
    <property type="match status" value="1"/>
</dbReference>
<dbReference type="InterPro" id="IPR006086">
    <property type="entry name" value="XPG-I_dom"/>
</dbReference>
<dbReference type="AlphaFoldDB" id="A0A0C3EKZ5"/>
<feature type="region of interest" description="Disordered" evidence="14">
    <location>
        <begin position="154"/>
        <end position="195"/>
    </location>
</feature>
<reference evidence="18" key="2">
    <citation type="submission" date="2015-01" db="EMBL/GenBank/DDBJ databases">
        <title>Evolutionary Origins and Diversification of the Mycorrhizal Mutualists.</title>
        <authorList>
            <consortium name="DOE Joint Genome Institute"/>
            <consortium name="Mycorrhizal Genomics Consortium"/>
            <person name="Kohler A."/>
            <person name="Kuo A."/>
            <person name="Nagy L.G."/>
            <person name="Floudas D."/>
            <person name="Copeland A."/>
            <person name="Barry K.W."/>
            <person name="Cichocki N."/>
            <person name="Veneault-Fourrey C."/>
            <person name="LaButti K."/>
            <person name="Lindquist E.A."/>
            <person name="Lipzen A."/>
            <person name="Lundell T."/>
            <person name="Morin E."/>
            <person name="Murat C."/>
            <person name="Riley R."/>
            <person name="Ohm R."/>
            <person name="Sun H."/>
            <person name="Tunlid A."/>
            <person name="Henrissat B."/>
            <person name="Grigoriev I.V."/>
            <person name="Hibbett D.S."/>
            <person name="Martin F."/>
        </authorList>
    </citation>
    <scope>NUCLEOTIDE SEQUENCE [LARGE SCALE GENOMIC DNA]</scope>
    <source>
        <strain evidence="18">F 1598</strain>
    </source>
</reference>
<evidence type="ECO:0000256" key="8">
    <source>
        <dbReference type="ARBA" id="ARBA00022801"/>
    </source>
</evidence>
<evidence type="ECO:0000256" key="3">
    <source>
        <dbReference type="ARBA" id="ARBA00005283"/>
    </source>
</evidence>
<comment type="similarity">
    <text evidence="12">Belongs to the XPG/RAD2 endonuclease family. GEN subfamily.</text>
</comment>
<dbReference type="PANTHER" id="PTHR16171:SF7">
    <property type="entry name" value="DNA REPAIR PROTEIN RAD2"/>
    <property type="match status" value="1"/>
</dbReference>
<dbReference type="HOGENOM" id="CLU_003018_0_0_1"/>
<evidence type="ECO:0000256" key="13">
    <source>
        <dbReference type="SAM" id="Coils"/>
    </source>
</evidence>
<accession>A0A0C3EKZ5</accession>
<evidence type="ECO:0000256" key="5">
    <source>
        <dbReference type="ARBA" id="ARBA00022723"/>
    </source>
</evidence>
<feature type="region of interest" description="Disordered" evidence="14">
    <location>
        <begin position="462"/>
        <end position="519"/>
    </location>
</feature>
<dbReference type="GO" id="GO:0005634">
    <property type="term" value="C:nucleus"/>
    <property type="evidence" value="ECO:0007669"/>
    <property type="project" value="UniProtKB-SubCell"/>
</dbReference>
<feature type="compositionally biased region" description="Polar residues" evidence="14">
    <location>
        <begin position="462"/>
        <end position="473"/>
    </location>
</feature>
<dbReference type="FunFam" id="1.10.150.20:FF:000030">
    <property type="entry name" value="Flap endonuclease GEN-like 1"/>
    <property type="match status" value="1"/>
</dbReference>
<evidence type="ECO:0008006" key="19">
    <source>
        <dbReference type="Google" id="ProtNLM"/>
    </source>
</evidence>
<dbReference type="SUPFAM" id="SSF47807">
    <property type="entry name" value="5' to 3' exonuclease, C-terminal subdomain"/>
    <property type="match status" value="1"/>
</dbReference>
<dbReference type="Pfam" id="PF00752">
    <property type="entry name" value="XPG_N"/>
    <property type="match status" value="1"/>
</dbReference>
<feature type="compositionally biased region" description="Polar residues" evidence="14">
    <location>
        <begin position="1082"/>
        <end position="1099"/>
    </location>
</feature>
<comment type="subcellular location">
    <subcellularLocation>
        <location evidence="2">Nucleus</location>
    </subcellularLocation>
</comment>
<dbReference type="PRINTS" id="PR00853">
    <property type="entry name" value="XPGRADSUPER"/>
</dbReference>
<dbReference type="SUPFAM" id="SSF88723">
    <property type="entry name" value="PIN domain-like"/>
    <property type="match status" value="1"/>
</dbReference>
<protein>
    <recommendedName>
        <fullName evidence="19">PIN domain-like protein</fullName>
    </recommendedName>
</protein>
<keyword evidence="18" id="KW-1185">Reference proteome</keyword>
<dbReference type="PRINTS" id="PR00066">
    <property type="entry name" value="XRODRMPGMNTG"/>
</dbReference>
<gene>
    <name evidence="17" type="ORF">PILCRDRAFT_829285</name>
</gene>
<feature type="compositionally biased region" description="Acidic residues" evidence="14">
    <location>
        <begin position="1158"/>
        <end position="1167"/>
    </location>
</feature>
<evidence type="ECO:0000313" key="17">
    <source>
        <dbReference type="EMBL" id="KIM73270.1"/>
    </source>
</evidence>
<dbReference type="Gene3D" id="3.40.50.1010">
    <property type="entry name" value="5'-nuclease"/>
    <property type="match status" value="2"/>
</dbReference>
<dbReference type="FunCoup" id="A0A0C3EKZ5">
    <property type="interactions" value="419"/>
</dbReference>
<feature type="domain" description="XPG N-terminal" evidence="16">
    <location>
        <begin position="1"/>
        <end position="98"/>
    </location>
</feature>
<evidence type="ECO:0000256" key="4">
    <source>
        <dbReference type="ARBA" id="ARBA00022722"/>
    </source>
</evidence>
<dbReference type="GO" id="GO:0006289">
    <property type="term" value="P:nucleotide-excision repair"/>
    <property type="evidence" value="ECO:0007669"/>
    <property type="project" value="InterPro"/>
</dbReference>
<sequence>MGVKSLWSLLTPVGRPVMLETIEGKAMVIDSSIWIYQFQATMRDKDGRALVNAHVLGFLRRICKLLFYGIKPVFVFDGGAPTLKRMTISERKKKKAGAAASHLKLAEKLLAAQMRREALNHAQPPQASSSKPKSKAPRGPVILDDDMVYLEDIDDSLPKTPSKPKPKSSPQSQGPSSTSAKKKARFHDHDPYRLPDLNLSETVSAATRYTAPDPRLATEDELRAFIDEMRPEDFDVTSPAFRELPTEVQYEIVGDLRLKSRQTSYKRLQAMLQKAPTPLDFSRQQIKNLKQRNSLTQQLLMTTDSIGKAHLSIPVRIASERNKEYILIKNEGEAGGWVLGIRDDGTADKPIEVDQDSDAEQDQDQYEDDGDEMEMEEVNIPGVAQADPDLREYQRGLALNAIDKRALNTTTEKPSRPIQRRLKTKPLFDFDENDLEYVPAIEEEDFDDDPELAFALQESVDQTNAARSMQMTPSPRGRALSITNVHSSPSTSTSTHHLPTPRRSSSSLRRVDRDSDEEMYGSRLETALAIANAGPRRPLHISPHSSPFGKPALLAPASHTTSPLSFPVKNLPKDDSDDDMEEVIPVAPATTSEVQSKPARTPSMPPVIAPDRPMTIVPTPQKSDEIEGINLFQPTTQISGSGSPSLKPQTFPSKSLPSTLLQDDISAPLHRREASSPTMSLSHDHDLSSNPIHSPPQRLAASTERVADQPESEDEEEAFSDWSRSPSPVVGLSNDTDATRPPPASHETWDAAQEMDLHAEEGEFARFMSQVKGKDLDDVRAEIDEEIKSLNQQKKAAMRDSDDITQQMISQIMLMLRLFGIPYITAPMEAEAQCAELVSLGLAEGIITDDSDVFLFGGLRVYKNMFNQSKTVECFFLSDLGRELGLDRDTLVRLAYLLGSDYVEGLPGVGPVVAMELLQEFPGEDGLHKFKDWWMKVQSGKDKPGDNKSKFRKRFKKKFKDLYLPSEWPNPAVRDAYYHPTVDESDEPFKWGLPDLDALRDFLRAELGWHQTKVDDLLLPIIQKMGKRGQAAAMNKQGNLNEFFDVSVGSGIYAPRKRQAYSSKRLQQVVSEFRSEKAKLKTGNSPTPASEGSTGSGADNDTDEGPAKKRRKTKAKGKEKGVEGSTSGKAAGRGKGGGRGTTTPAARKKKATSKPAADSEEDGDEYVGDTRDVVGFVPQLRPRPKPKPAYKGKVGSDSDNVDDRPS</sequence>
<feature type="compositionally biased region" description="Low complexity" evidence="14">
    <location>
        <begin position="486"/>
        <end position="508"/>
    </location>
</feature>
<dbReference type="InterPro" id="IPR006084">
    <property type="entry name" value="XPG/Rad2"/>
</dbReference>
<keyword evidence="10" id="KW-0234">DNA repair</keyword>
<keyword evidence="8" id="KW-0378">Hydrolase</keyword>
<keyword evidence="11" id="KW-0539">Nucleus</keyword>